<reference evidence="1" key="1">
    <citation type="journal article" date="2020" name="mSystems">
        <title>Genome- and Community-Level Interaction Insights into Carbon Utilization and Element Cycling Functions of Hydrothermarchaeota in Hydrothermal Sediment.</title>
        <authorList>
            <person name="Zhou Z."/>
            <person name="Liu Y."/>
            <person name="Xu W."/>
            <person name="Pan J."/>
            <person name="Luo Z.H."/>
            <person name="Li M."/>
        </authorList>
    </citation>
    <scope>NUCLEOTIDE SEQUENCE [LARGE SCALE GENOMIC DNA]</scope>
    <source>
        <strain evidence="1">SpSt-1182</strain>
    </source>
</reference>
<name>A0A7V0T667_UNCW3</name>
<gene>
    <name evidence="1" type="ORF">ENN51_05160</name>
</gene>
<dbReference type="EMBL" id="DSBX01000199">
    <property type="protein sequence ID" value="HDQ99658.1"/>
    <property type="molecule type" value="Genomic_DNA"/>
</dbReference>
<dbReference type="InterPro" id="IPR026444">
    <property type="entry name" value="Secre_tail"/>
</dbReference>
<sequence>MTKGDSLIQAQDSLGHWNTTAVADGPYWIIVAASDQYGSIVTDSMLVRVKNNPTPAGDVGVAVLTMPPLIERGTFVAPVCTVQNYGTTTESYLVRLRIGTDYDSTLGVVSHPPGVRIGLNFPPWMATPVPGPYPVSCSTGLVGDYNPSNDARYCTTRVALHNVGAPAILAPRDTVSVGAVIVPRALVRNAGDVTESFDVCFRIGTDYTDRQQAMVLPGATDTVAFSPWAATVLGWQATSCSTELAFDDDPTDDKVADSVYVVPGSGIVGEPAPVALALHGARPNPLGGAGWVRYDLPLAGPVELALHDATGRRVAVLVNEMQRAGRHRVRLDGGRLAAGVYWLRLRSADRTLTGKVIIGD</sequence>
<evidence type="ECO:0000313" key="1">
    <source>
        <dbReference type="EMBL" id="HDQ99658.1"/>
    </source>
</evidence>
<comment type="caution">
    <text evidence="1">The sequence shown here is derived from an EMBL/GenBank/DDBJ whole genome shotgun (WGS) entry which is preliminary data.</text>
</comment>
<proteinExistence type="predicted"/>
<dbReference type="AlphaFoldDB" id="A0A7V0T667"/>
<accession>A0A7V0T667</accession>
<organism evidence="1">
    <name type="scientific">candidate division WOR-3 bacterium</name>
    <dbReference type="NCBI Taxonomy" id="2052148"/>
    <lineage>
        <taxon>Bacteria</taxon>
        <taxon>Bacteria division WOR-3</taxon>
    </lineage>
</organism>
<dbReference type="NCBIfam" id="TIGR04183">
    <property type="entry name" value="Por_Secre_tail"/>
    <property type="match status" value="1"/>
</dbReference>
<dbReference type="Proteomes" id="UP000885672">
    <property type="component" value="Unassembled WGS sequence"/>
</dbReference>
<protein>
    <submittedName>
        <fullName evidence="1">T9SS type A sorting domain-containing protein</fullName>
    </submittedName>
</protein>